<sequence length="143" mass="16156">WSKAFLITFWVLQIIICIVGWCFGAFGLVVKSYADDEDADTALSISAGIYISWASVCFVLIVTEIVMFSRKNLKPWFEVASSSIKTTLWLILFLIAIHDTAVVQSFLGFSLIMYGVFTILFAIPLIYSAIVLHRQRKHTRTPV</sequence>
<keyword evidence="1" id="KW-1133">Transmembrane helix</keyword>
<evidence type="ECO:0000256" key="1">
    <source>
        <dbReference type="SAM" id="Phobius"/>
    </source>
</evidence>
<dbReference type="GeneID" id="25408212"/>
<dbReference type="RefSeq" id="XP_013424772.1">
    <property type="nucleotide sequence ID" value="XM_013569318.1"/>
</dbReference>
<reference evidence="2 3" key="1">
    <citation type="journal article" date="2014" name="BMC Genomics">
        <title>Genome sequencing of four Aureobasidium pullulans varieties: biotechnological potential, stress tolerance, and description of new species.</title>
        <authorList>
            <person name="Gostin Ar C."/>
            <person name="Ohm R.A."/>
            <person name="Kogej T."/>
            <person name="Sonjak S."/>
            <person name="Turk M."/>
            <person name="Zajc J."/>
            <person name="Zalar P."/>
            <person name="Grube M."/>
            <person name="Sun H."/>
            <person name="Han J."/>
            <person name="Sharma A."/>
            <person name="Chiniquy J."/>
            <person name="Ngan C.Y."/>
            <person name="Lipzen A."/>
            <person name="Barry K."/>
            <person name="Grigoriev I.V."/>
            <person name="Gunde-Cimerman N."/>
        </authorList>
    </citation>
    <scope>NUCLEOTIDE SEQUENCE [LARGE SCALE GENOMIC DNA]</scope>
    <source>
        <strain evidence="2 3">CBS 147.97</strain>
    </source>
</reference>
<name>A0A074X887_9PEZI</name>
<evidence type="ECO:0000313" key="3">
    <source>
        <dbReference type="Proteomes" id="UP000027730"/>
    </source>
</evidence>
<dbReference type="AlphaFoldDB" id="A0A074X887"/>
<dbReference type="EMBL" id="KL584716">
    <property type="protein sequence ID" value="KEQ70841.1"/>
    <property type="molecule type" value="Genomic_DNA"/>
</dbReference>
<gene>
    <name evidence="2" type="ORF">M436DRAFT_29068</name>
</gene>
<accession>A0A074X887</accession>
<protein>
    <recommendedName>
        <fullName evidence="4">G-protein coupled receptors family 3 profile domain-containing protein</fullName>
    </recommendedName>
</protein>
<feature type="transmembrane region" description="Helical" evidence="1">
    <location>
        <begin position="112"/>
        <end position="132"/>
    </location>
</feature>
<keyword evidence="1" id="KW-0472">Membrane</keyword>
<organism evidence="2 3">
    <name type="scientific">Aureobasidium namibiae CBS 147.97</name>
    <dbReference type="NCBI Taxonomy" id="1043004"/>
    <lineage>
        <taxon>Eukaryota</taxon>
        <taxon>Fungi</taxon>
        <taxon>Dikarya</taxon>
        <taxon>Ascomycota</taxon>
        <taxon>Pezizomycotina</taxon>
        <taxon>Dothideomycetes</taxon>
        <taxon>Dothideomycetidae</taxon>
        <taxon>Dothideales</taxon>
        <taxon>Saccotheciaceae</taxon>
        <taxon>Aureobasidium</taxon>
    </lineage>
</organism>
<feature type="transmembrane region" description="Helical" evidence="1">
    <location>
        <begin position="42"/>
        <end position="66"/>
    </location>
</feature>
<proteinExistence type="predicted"/>
<evidence type="ECO:0008006" key="4">
    <source>
        <dbReference type="Google" id="ProtNLM"/>
    </source>
</evidence>
<dbReference type="OrthoDB" id="5211263at2759"/>
<dbReference type="Proteomes" id="UP000027730">
    <property type="component" value="Unassembled WGS sequence"/>
</dbReference>
<feature type="transmembrane region" description="Helical" evidence="1">
    <location>
        <begin position="7"/>
        <end position="30"/>
    </location>
</feature>
<evidence type="ECO:0000313" key="2">
    <source>
        <dbReference type="EMBL" id="KEQ70841.1"/>
    </source>
</evidence>
<dbReference type="HOGENOM" id="CLU_1686204_0_0_1"/>
<feature type="non-terminal residue" evidence="2">
    <location>
        <position position="1"/>
    </location>
</feature>
<keyword evidence="1" id="KW-0812">Transmembrane</keyword>
<keyword evidence="3" id="KW-1185">Reference proteome</keyword>
<feature type="non-terminal residue" evidence="2">
    <location>
        <position position="143"/>
    </location>
</feature>